<feature type="region of interest" description="Disordered" evidence="1">
    <location>
        <begin position="22"/>
        <end position="73"/>
    </location>
</feature>
<evidence type="ECO:0000313" key="3">
    <source>
        <dbReference type="EMBL" id="MFC0424483.1"/>
    </source>
</evidence>
<evidence type="ECO:0000256" key="2">
    <source>
        <dbReference type="SAM" id="SignalP"/>
    </source>
</evidence>
<evidence type="ECO:0008006" key="5">
    <source>
        <dbReference type="Google" id="ProtNLM"/>
    </source>
</evidence>
<feature type="chain" id="PRO_5045730096" description="Lipoprotein" evidence="2">
    <location>
        <begin position="26"/>
        <end position="190"/>
    </location>
</feature>
<feature type="signal peptide" evidence="2">
    <location>
        <begin position="1"/>
        <end position="25"/>
    </location>
</feature>
<name>A0ABV6K4S4_9LACO</name>
<reference evidence="3 4" key="1">
    <citation type="submission" date="2024-09" db="EMBL/GenBank/DDBJ databases">
        <authorList>
            <person name="Sun Q."/>
            <person name="Mori K."/>
        </authorList>
    </citation>
    <scope>NUCLEOTIDE SEQUENCE [LARGE SCALE GENOMIC DNA]</scope>
    <source>
        <strain evidence="3 4">TBRC 4575</strain>
    </source>
</reference>
<dbReference type="EMBL" id="JBHLUK010000072">
    <property type="protein sequence ID" value="MFC0424483.1"/>
    <property type="molecule type" value="Genomic_DNA"/>
</dbReference>
<comment type="caution">
    <text evidence="3">The sequence shown here is derived from an EMBL/GenBank/DDBJ whole genome shotgun (WGS) entry which is preliminary data.</text>
</comment>
<keyword evidence="4" id="KW-1185">Reference proteome</keyword>
<dbReference type="PROSITE" id="PS51257">
    <property type="entry name" value="PROKAR_LIPOPROTEIN"/>
    <property type="match status" value="1"/>
</dbReference>
<protein>
    <recommendedName>
        <fullName evidence="5">Lipoprotein</fullName>
    </recommendedName>
</protein>
<gene>
    <name evidence="3" type="ORF">ACFFGS_10160</name>
</gene>
<dbReference type="RefSeq" id="WP_137644951.1">
    <property type="nucleotide sequence ID" value="NZ_BAABRM010000009.1"/>
</dbReference>
<feature type="compositionally biased region" description="Polar residues" evidence="1">
    <location>
        <begin position="44"/>
        <end position="53"/>
    </location>
</feature>
<feature type="compositionally biased region" description="Low complexity" evidence="1">
    <location>
        <begin position="24"/>
        <end position="35"/>
    </location>
</feature>
<evidence type="ECO:0000256" key="1">
    <source>
        <dbReference type="SAM" id="MobiDB-lite"/>
    </source>
</evidence>
<organism evidence="3 4">
    <name type="scientific">Lactiplantibacillus plajomi</name>
    <dbReference type="NCBI Taxonomy" id="1457217"/>
    <lineage>
        <taxon>Bacteria</taxon>
        <taxon>Bacillati</taxon>
        <taxon>Bacillota</taxon>
        <taxon>Bacilli</taxon>
        <taxon>Lactobacillales</taxon>
        <taxon>Lactobacillaceae</taxon>
        <taxon>Lactiplantibacillus</taxon>
    </lineage>
</organism>
<evidence type="ECO:0000313" key="4">
    <source>
        <dbReference type="Proteomes" id="UP001589855"/>
    </source>
</evidence>
<accession>A0ABV6K4S4</accession>
<keyword evidence="2" id="KW-0732">Signal</keyword>
<feature type="compositionally biased region" description="Low complexity" evidence="1">
    <location>
        <begin position="54"/>
        <end position="71"/>
    </location>
</feature>
<proteinExistence type="predicted"/>
<dbReference type="Proteomes" id="UP001589855">
    <property type="component" value="Unassembled WGS sequence"/>
</dbReference>
<sequence>MRGKIMTTVLLLATMLAGCGQQATGQSGKTTKSSSNKVARHTKLTTSAQSSRRSQPTSKKATSSSKSATQSNRARVQRLLVGEDFSVSPIQYNGKPINEAMDANEAPQNSVHDYSFTVYFDSANAATIKFVSALKPKKVVVSITDSTVTIEDRYRFPYTVTGDHVQFGTFTESNGQGGKLTYRLLDNRDH</sequence>